<evidence type="ECO:0000256" key="4">
    <source>
        <dbReference type="ARBA" id="ARBA00022989"/>
    </source>
</evidence>
<keyword evidence="6" id="KW-1003">Cell membrane</keyword>
<organism evidence="8 9">
    <name type="scientific">Thioflexithrix psekupsensis</name>
    <dbReference type="NCBI Taxonomy" id="1570016"/>
    <lineage>
        <taxon>Bacteria</taxon>
        <taxon>Pseudomonadati</taxon>
        <taxon>Pseudomonadota</taxon>
        <taxon>Gammaproteobacteria</taxon>
        <taxon>Thiotrichales</taxon>
        <taxon>Thioflexithrix</taxon>
    </lineage>
</organism>
<feature type="domain" description="ABC transmembrane type-2" evidence="7">
    <location>
        <begin position="28"/>
        <end position="257"/>
    </location>
</feature>
<accession>A0A251X946</accession>
<comment type="caution">
    <text evidence="8">The sequence shown here is derived from an EMBL/GenBank/DDBJ whole genome shotgun (WGS) entry which is preliminary data.</text>
</comment>
<dbReference type="PIRSF" id="PIRSF006648">
    <property type="entry name" value="DrrB"/>
    <property type="match status" value="1"/>
</dbReference>
<dbReference type="PANTHER" id="PTHR43332">
    <property type="entry name" value="INNER MEMBRANE TRANSPORT PERMEASE YADH-RELATED"/>
    <property type="match status" value="1"/>
</dbReference>
<gene>
    <name evidence="8" type="ORF">TPSD3_09900</name>
</gene>
<keyword evidence="4 6" id="KW-1133">Transmembrane helix</keyword>
<dbReference type="PROSITE" id="PS51012">
    <property type="entry name" value="ABC_TM2"/>
    <property type="match status" value="1"/>
</dbReference>
<name>A0A251X946_9GAMM</name>
<feature type="transmembrane region" description="Helical" evidence="6">
    <location>
        <begin position="234"/>
        <end position="254"/>
    </location>
</feature>
<dbReference type="InterPro" id="IPR013525">
    <property type="entry name" value="ABC2_TM"/>
</dbReference>
<dbReference type="InterPro" id="IPR052522">
    <property type="entry name" value="ABC-2_transport_permease"/>
</dbReference>
<dbReference type="Proteomes" id="UP000194798">
    <property type="component" value="Unassembled WGS sequence"/>
</dbReference>
<keyword evidence="6" id="KW-0813">Transport</keyword>
<dbReference type="PRINTS" id="PR00164">
    <property type="entry name" value="ABC2TRNSPORT"/>
</dbReference>
<evidence type="ECO:0000259" key="7">
    <source>
        <dbReference type="PROSITE" id="PS51012"/>
    </source>
</evidence>
<dbReference type="GO" id="GO:0140359">
    <property type="term" value="F:ABC-type transporter activity"/>
    <property type="evidence" value="ECO:0007669"/>
    <property type="project" value="InterPro"/>
</dbReference>
<feature type="transmembrane region" description="Helical" evidence="6">
    <location>
        <begin position="110"/>
        <end position="133"/>
    </location>
</feature>
<evidence type="ECO:0000313" key="8">
    <source>
        <dbReference type="EMBL" id="OUD14589.1"/>
    </source>
</evidence>
<reference evidence="8 9" key="1">
    <citation type="submission" date="2016-12" db="EMBL/GenBank/DDBJ databases">
        <title>Thioflexothrix psekupsii D3 genome sequencing and assembly.</title>
        <authorList>
            <person name="Fomenkov A."/>
            <person name="Vincze T."/>
            <person name="Grabovich M."/>
            <person name="Anton B.P."/>
            <person name="Dubinina G."/>
            <person name="Orlova M."/>
            <person name="Belousova E."/>
            <person name="Roberts R.J."/>
        </authorList>
    </citation>
    <scope>NUCLEOTIDE SEQUENCE [LARGE SCALE GENOMIC DNA]</scope>
    <source>
        <strain evidence="8">D3</strain>
    </source>
</reference>
<dbReference type="PANTHER" id="PTHR43332:SF2">
    <property type="entry name" value="INNER MEMBRANE TRANSPORT PERMEASE YADH"/>
    <property type="match status" value="1"/>
</dbReference>
<proteinExistence type="inferred from homology"/>
<dbReference type="NCBIfam" id="NF011648">
    <property type="entry name" value="PRK15066.1"/>
    <property type="match status" value="1"/>
</dbReference>
<dbReference type="OrthoDB" id="9804001at2"/>
<dbReference type="AlphaFoldDB" id="A0A251X946"/>
<evidence type="ECO:0000256" key="2">
    <source>
        <dbReference type="ARBA" id="ARBA00007783"/>
    </source>
</evidence>
<evidence type="ECO:0000256" key="5">
    <source>
        <dbReference type="ARBA" id="ARBA00023136"/>
    </source>
</evidence>
<protein>
    <recommendedName>
        <fullName evidence="6">Transport permease protein</fullName>
    </recommendedName>
</protein>
<comment type="similarity">
    <text evidence="2 6">Belongs to the ABC-2 integral membrane protein family.</text>
</comment>
<dbReference type="EMBL" id="MSLT01000012">
    <property type="protein sequence ID" value="OUD14589.1"/>
    <property type="molecule type" value="Genomic_DNA"/>
</dbReference>
<feature type="transmembrane region" description="Helical" evidence="6">
    <location>
        <begin position="145"/>
        <end position="169"/>
    </location>
</feature>
<dbReference type="InterPro" id="IPR047817">
    <property type="entry name" value="ABC2_TM_bact-type"/>
</dbReference>
<evidence type="ECO:0000313" key="9">
    <source>
        <dbReference type="Proteomes" id="UP000194798"/>
    </source>
</evidence>
<dbReference type="Pfam" id="PF01061">
    <property type="entry name" value="ABC2_membrane"/>
    <property type="match status" value="1"/>
</dbReference>
<evidence type="ECO:0000256" key="1">
    <source>
        <dbReference type="ARBA" id="ARBA00004141"/>
    </source>
</evidence>
<feature type="transmembrane region" description="Helical" evidence="6">
    <location>
        <begin position="27"/>
        <end position="52"/>
    </location>
</feature>
<dbReference type="InterPro" id="IPR000412">
    <property type="entry name" value="ABC_2_transport"/>
</dbReference>
<comment type="subcellular location">
    <subcellularLocation>
        <location evidence="6">Cell inner membrane</location>
        <topology evidence="6">Multi-pass membrane protein</topology>
    </subcellularLocation>
    <subcellularLocation>
        <location evidence="1">Membrane</location>
        <topology evidence="1">Multi-pass membrane protein</topology>
    </subcellularLocation>
</comment>
<feature type="transmembrane region" description="Helical" evidence="6">
    <location>
        <begin position="203"/>
        <end position="222"/>
    </location>
</feature>
<feature type="transmembrane region" description="Helical" evidence="6">
    <location>
        <begin position="64"/>
        <end position="90"/>
    </location>
</feature>
<keyword evidence="9" id="KW-1185">Reference proteome</keyword>
<keyword evidence="3 6" id="KW-0812">Transmembrane</keyword>
<sequence>MMMSDNLNRIYWVAFITILRRETYRIFWIWPQTLVPPVVTMSLYFVIFGQLIGQRIGEINGVPYITYLVPGLVMMSVITNAYGNVVSSFFSARFQRQIEEVLVAPVPSQVLLLAYVMGGVMRGLLVGSIVMGVARFFTPVPVHHIAVVMGIFILTASLFSLAGFINAIFAKNFDDISIVPTFILTPLTYLGGVFYSIELLPEFWQWMSLFNPILYMVNGFRYGILGASDIAVEWAFLLVILFNILGYYYAIYLLEKGMGLRS</sequence>
<evidence type="ECO:0000256" key="3">
    <source>
        <dbReference type="ARBA" id="ARBA00022692"/>
    </source>
</evidence>
<keyword evidence="5 6" id="KW-0472">Membrane</keyword>
<feature type="transmembrane region" description="Helical" evidence="6">
    <location>
        <begin position="176"/>
        <end position="197"/>
    </location>
</feature>
<evidence type="ECO:0000256" key="6">
    <source>
        <dbReference type="RuleBase" id="RU361157"/>
    </source>
</evidence>
<dbReference type="GO" id="GO:0043190">
    <property type="term" value="C:ATP-binding cassette (ABC) transporter complex"/>
    <property type="evidence" value="ECO:0007669"/>
    <property type="project" value="InterPro"/>
</dbReference>